<dbReference type="Pfam" id="PF07717">
    <property type="entry name" value="OB_NTP_bind"/>
    <property type="match status" value="1"/>
</dbReference>
<dbReference type="InterPro" id="IPR002464">
    <property type="entry name" value="DNA/RNA_helicase_DEAH_CS"/>
</dbReference>
<dbReference type="CDD" id="cd17917">
    <property type="entry name" value="DEXHc_RHA-like"/>
    <property type="match status" value="1"/>
</dbReference>
<dbReference type="Pfam" id="PF04408">
    <property type="entry name" value="WHD_HA2"/>
    <property type="match status" value="1"/>
</dbReference>
<evidence type="ECO:0000313" key="10">
    <source>
        <dbReference type="Proteomes" id="UP000034797"/>
    </source>
</evidence>
<organism evidence="9 10">
    <name type="scientific">Candidatus Collierbacteria bacterium GW2011_GWA2_44_99</name>
    <dbReference type="NCBI Taxonomy" id="1618380"/>
    <lineage>
        <taxon>Bacteria</taxon>
        <taxon>Candidatus Collieribacteriota</taxon>
    </lineage>
</organism>
<keyword evidence="5" id="KW-0347">Helicase</keyword>
<dbReference type="Gene3D" id="1.20.120.1080">
    <property type="match status" value="1"/>
</dbReference>
<dbReference type="Pfam" id="PF21010">
    <property type="entry name" value="HA2_C"/>
    <property type="match status" value="1"/>
</dbReference>
<evidence type="ECO:0000256" key="5">
    <source>
        <dbReference type="ARBA" id="ARBA00022806"/>
    </source>
</evidence>
<dbReference type="Pfam" id="PF00271">
    <property type="entry name" value="Helicase_C"/>
    <property type="match status" value="1"/>
</dbReference>
<comment type="similarity">
    <text evidence="1">Belongs to the DEAD box helicase family. DEAH subfamily.</text>
</comment>
<feature type="domain" description="Helicase ATP-binding" evidence="7">
    <location>
        <begin position="28"/>
        <end position="198"/>
    </location>
</feature>
<evidence type="ECO:0000256" key="4">
    <source>
        <dbReference type="ARBA" id="ARBA00022801"/>
    </source>
</evidence>
<evidence type="ECO:0000256" key="6">
    <source>
        <dbReference type="ARBA" id="ARBA00022840"/>
    </source>
</evidence>
<evidence type="ECO:0000313" key="9">
    <source>
        <dbReference type="EMBL" id="KKT86188.1"/>
    </source>
</evidence>
<dbReference type="GO" id="GO:0005524">
    <property type="term" value="F:ATP binding"/>
    <property type="evidence" value="ECO:0007669"/>
    <property type="project" value="UniProtKB-KW"/>
</dbReference>
<dbReference type="GO" id="GO:0003723">
    <property type="term" value="F:RNA binding"/>
    <property type="evidence" value="ECO:0007669"/>
    <property type="project" value="TreeGrafter"/>
</dbReference>
<dbReference type="PANTHER" id="PTHR18934">
    <property type="entry name" value="ATP-DEPENDENT RNA HELICASE"/>
    <property type="match status" value="1"/>
</dbReference>
<dbReference type="PANTHER" id="PTHR18934:SF99">
    <property type="entry name" value="ATP-DEPENDENT RNA HELICASE DHX37-RELATED"/>
    <property type="match status" value="1"/>
</dbReference>
<protein>
    <recommendedName>
        <fullName evidence="2">RNA helicase</fullName>
        <ecNumber evidence="2">3.6.4.13</ecNumber>
    </recommendedName>
</protein>
<feature type="domain" description="Helicase C-terminal" evidence="8">
    <location>
        <begin position="228"/>
        <end position="393"/>
    </location>
</feature>
<dbReference type="GO" id="GO:0003724">
    <property type="term" value="F:RNA helicase activity"/>
    <property type="evidence" value="ECO:0007669"/>
    <property type="project" value="UniProtKB-EC"/>
</dbReference>
<proteinExistence type="inferred from homology"/>
<sequence>MSPEKRNPEKVLGELEHIPVARLRKIIREQIREHPNFVLIGETGSGKTTCLPPLLLELRDELGLTGKIGVTQPRRVATRSVTTRVSDMMGCDVGGSVGYHVRFEDFTSDSTDITFMTDGILLRKIQFDPFLSEFSIIMIDEAHERSLNIDLCLGLLIDVNNTRIGTGMEPLRLVITSATIERNKFAEYIGLEDKDNSTEIPGKMFPVKVFYEPEIPWRYDYMKAAADKVEYLLENHLDGDVLIFMPGKKEINTTVEYLKALTNRTKLDILPLHAELSPEEQDRIFLPSKNRKVIVSTNIAETSVTIDGIVHVIDSGLIKQTSFDPKTGIEQLILVEHALSGLDQRKGRAGRTAPGYCYRLFTEDSLRRRKKFPSPEIERSNLSQVVLAMKKVGIEDIEKFNFIDPPNRGAIHQAIKNLTLLGALDGRGKITKIGEFMVDLGIDPRLGRMVIEATRPDSYCLNKICTIASFLDGKNIFIRPEEITQEREAKRLHERYKKEKDSDFMVILNIWNAYVKSGYDSDWAKANYLNEKTLEEARKVRLELLDVLKNHHLSVDDSLKHKVNEDSLGKAITAGLITNLMKYSGRSCYRKLDNTKEDIHIHPGSIYFRQNLGPQAILVSDEIFINTHGKAYASNCLLVKPEWIRELAPHLMGQILSRPSRKNVFRRHR</sequence>
<dbReference type="PROSITE" id="PS51192">
    <property type="entry name" value="HELICASE_ATP_BIND_1"/>
    <property type="match status" value="1"/>
</dbReference>
<dbReference type="SUPFAM" id="SSF52540">
    <property type="entry name" value="P-loop containing nucleoside triphosphate hydrolases"/>
    <property type="match status" value="1"/>
</dbReference>
<dbReference type="EC" id="3.6.4.13" evidence="2"/>
<dbReference type="InterPro" id="IPR001650">
    <property type="entry name" value="Helicase_C-like"/>
</dbReference>
<comment type="caution">
    <text evidence="9">The sequence shown here is derived from an EMBL/GenBank/DDBJ whole genome shotgun (WGS) entry which is preliminary data.</text>
</comment>
<dbReference type="InterPro" id="IPR011545">
    <property type="entry name" value="DEAD/DEAH_box_helicase_dom"/>
</dbReference>
<dbReference type="SMART" id="SM00490">
    <property type="entry name" value="HELICc"/>
    <property type="match status" value="1"/>
</dbReference>
<dbReference type="SMART" id="SM00847">
    <property type="entry name" value="HA2"/>
    <property type="match status" value="1"/>
</dbReference>
<dbReference type="InterPro" id="IPR011709">
    <property type="entry name" value="DEAD-box_helicase_OB_fold"/>
</dbReference>
<dbReference type="EMBL" id="LCJW01000015">
    <property type="protein sequence ID" value="KKT86188.1"/>
    <property type="molecule type" value="Genomic_DNA"/>
</dbReference>
<evidence type="ECO:0000256" key="2">
    <source>
        <dbReference type="ARBA" id="ARBA00012552"/>
    </source>
</evidence>
<keyword evidence="6" id="KW-0067">ATP-binding</keyword>
<dbReference type="PROSITE" id="PS00690">
    <property type="entry name" value="DEAH_ATP_HELICASE"/>
    <property type="match status" value="1"/>
</dbReference>
<dbReference type="InterPro" id="IPR048333">
    <property type="entry name" value="HA2_WH"/>
</dbReference>
<accession>A0A0G1KRK8</accession>
<dbReference type="InterPro" id="IPR014001">
    <property type="entry name" value="Helicase_ATP-bd"/>
</dbReference>
<name>A0A0G1KRK8_9BACT</name>
<keyword evidence="3" id="KW-0547">Nucleotide-binding</keyword>
<dbReference type="InterPro" id="IPR007502">
    <property type="entry name" value="Helicase-assoc_dom"/>
</dbReference>
<dbReference type="AlphaFoldDB" id="A0A0G1KRK8"/>
<keyword evidence="4" id="KW-0378">Hydrolase</keyword>
<dbReference type="Pfam" id="PF00270">
    <property type="entry name" value="DEAD"/>
    <property type="match status" value="1"/>
</dbReference>
<gene>
    <name evidence="9" type="ORF">UW84_C0015G0009</name>
</gene>
<dbReference type="Gene3D" id="3.40.50.300">
    <property type="entry name" value="P-loop containing nucleotide triphosphate hydrolases"/>
    <property type="match status" value="2"/>
</dbReference>
<dbReference type="InterPro" id="IPR027417">
    <property type="entry name" value="P-loop_NTPase"/>
</dbReference>
<dbReference type="SMART" id="SM00487">
    <property type="entry name" value="DEXDc"/>
    <property type="match status" value="1"/>
</dbReference>
<evidence type="ECO:0000259" key="7">
    <source>
        <dbReference type="PROSITE" id="PS51192"/>
    </source>
</evidence>
<reference evidence="9 10" key="1">
    <citation type="journal article" date="2015" name="Nature">
        <title>rRNA introns, odd ribosomes, and small enigmatic genomes across a large radiation of phyla.</title>
        <authorList>
            <person name="Brown C.T."/>
            <person name="Hug L.A."/>
            <person name="Thomas B.C."/>
            <person name="Sharon I."/>
            <person name="Castelle C.J."/>
            <person name="Singh A."/>
            <person name="Wilkins M.J."/>
            <person name="Williams K.H."/>
            <person name="Banfield J.F."/>
        </authorList>
    </citation>
    <scope>NUCLEOTIDE SEQUENCE [LARGE SCALE GENOMIC DNA]</scope>
</reference>
<dbReference type="CDD" id="cd18791">
    <property type="entry name" value="SF2_C_RHA"/>
    <property type="match status" value="1"/>
</dbReference>
<evidence type="ECO:0000256" key="3">
    <source>
        <dbReference type="ARBA" id="ARBA00022741"/>
    </source>
</evidence>
<dbReference type="PROSITE" id="PS51194">
    <property type="entry name" value="HELICASE_CTER"/>
    <property type="match status" value="1"/>
</dbReference>
<dbReference type="Proteomes" id="UP000034797">
    <property type="component" value="Unassembled WGS sequence"/>
</dbReference>
<dbReference type="GO" id="GO:0016787">
    <property type="term" value="F:hydrolase activity"/>
    <property type="evidence" value="ECO:0007669"/>
    <property type="project" value="UniProtKB-KW"/>
</dbReference>
<evidence type="ECO:0000256" key="1">
    <source>
        <dbReference type="ARBA" id="ARBA00008792"/>
    </source>
</evidence>
<evidence type="ECO:0000259" key="8">
    <source>
        <dbReference type="PROSITE" id="PS51194"/>
    </source>
</evidence>